<feature type="domain" description="ParB-like N-terminal" evidence="2">
    <location>
        <begin position="39"/>
        <end position="123"/>
    </location>
</feature>
<sequence>MRQSLDGAQRTGTGVGGGTSKGRDAMAPVGTAVDRLPLREVPIAVLRPGDSPRSTGQDDEHVNVLAQLDARLPAIVVHAGTMRVIDGMHRVEAARRRGERTIDARMYEGDEETAFLLAVHANITHGLPLSMADRSNAAARILGSHPQLSDRAVAEMAGLAASTVLTIRQRLYADGSGSRVRRGRDGRHRPVNGADGRRLAAALIAERPQASLREIAREVGISPATVRDVRQRVDRGDDPLPDKQRGAARPKIVERTARLPRPADPPAVQRDPAQLLQYLRRDPSLRFSEQGRALLMWLTEHAIGIERWPDLLSQVPPHSMYVLAEIARRCAETWNTFANELDLRVNTEYPGGHLDVTRRRTTSA</sequence>
<dbReference type="RefSeq" id="WP_203897801.1">
    <property type="nucleotide sequence ID" value="NZ_BOPF01000003.1"/>
</dbReference>
<gene>
    <name evidence="3" type="ORF">Val02_11230</name>
</gene>
<evidence type="ECO:0000259" key="2">
    <source>
        <dbReference type="SMART" id="SM00470"/>
    </source>
</evidence>
<comment type="caution">
    <text evidence="3">The sequence shown here is derived from an EMBL/GenBank/DDBJ whole genome shotgun (WGS) entry which is preliminary data.</text>
</comment>
<evidence type="ECO:0000313" key="3">
    <source>
        <dbReference type="EMBL" id="GIJ44237.1"/>
    </source>
</evidence>
<dbReference type="EMBL" id="BOPF01000003">
    <property type="protein sequence ID" value="GIJ44237.1"/>
    <property type="molecule type" value="Genomic_DNA"/>
</dbReference>
<keyword evidence="4" id="KW-1185">Reference proteome</keyword>
<feature type="region of interest" description="Disordered" evidence="1">
    <location>
        <begin position="1"/>
        <end position="30"/>
    </location>
</feature>
<reference evidence="3" key="1">
    <citation type="submission" date="2021-01" db="EMBL/GenBank/DDBJ databases">
        <title>Whole genome shotgun sequence of Virgisporangium aliadipatigenens NBRC 105644.</title>
        <authorList>
            <person name="Komaki H."/>
            <person name="Tamura T."/>
        </authorList>
    </citation>
    <scope>NUCLEOTIDE SEQUENCE</scope>
    <source>
        <strain evidence="3">NBRC 105644</strain>
    </source>
</reference>
<dbReference type="InterPro" id="IPR036086">
    <property type="entry name" value="ParB/Sulfiredoxin_sf"/>
</dbReference>
<proteinExistence type="predicted"/>
<dbReference type="Proteomes" id="UP000619260">
    <property type="component" value="Unassembled WGS sequence"/>
</dbReference>
<evidence type="ECO:0000256" key="1">
    <source>
        <dbReference type="SAM" id="MobiDB-lite"/>
    </source>
</evidence>
<dbReference type="Gene3D" id="3.90.1530.10">
    <property type="entry name" value="Conserved hypothetical protein from pyrococcus furiosus pfu- 392566-001, ParB domain"/>
    <property type="match status" value="1"/>
</dbReference>
<evidence type="ECO:0000313" key="4">
    <source>
        <dbReference type="Proteomes" id="UP000619260"/>
    </source>
</evidence>
<name>A0A8J3YGZ9_9ACTN</name>
<dbReference type="SMART" id="SM00470">
    <property type="entry name" value="ParB"/>
    <property type="match status" value="1"/>
</dbReference>
<dbReference type="SUPFAM" id="SSF110849">
    <property type="entry name" value="ParB/Sulfiredoxin"/>
    <property type="match status" value="1"/>
</dbReference>
<dbReference type="AlphaFoldDB" id="A0A8J3YGZ9"/>
<organism evidence="3 4">
    <name type="scientific">Virgisporangium aliadipatigenens</name>
    <dbReference type="NCBI Taxonomy" id="741659"/>
    <lineage>
        <taxon>Bacteria</taxon>
        <taxon>Bacillati</taxon>
        <taxon>Actinomycetota</taxon>
        <taxon>Actinomycetes</taxon>
        <taxon>Micromonosporales</taxon>
        <taxon>Micromonosporaceae</taxon>
        <taxon>Virgisporangium</taxon>
    </lineage>
</organism>
<protein>
    <recommendedName>
        <fullName evidence="2">ParB-like N-terminal domain-containing protein</fullName>
    </recommendedName>
</protein>
<dbReference type="InterPro" id="IPR003115">
    <property type="entry name" value="ParB_N"/>
</dbReference>
<dbReference type="Pfam" id="PF13384">
    <property type="entry name" value="HTH_23"/>
    <property type="match status" value="1"/>
</dbReference>
<accession>A0A8J3YGZ9</accession>